<name>A0A6M5Z3K3_9BACT</name>
<organism evidence="2 3">
    <name type="scientific">Frigoriglobus tundricola</name>
    <dbReference type="NCBI Taxonomy" id="2774151"/>
    <lineage>
        <taxon>Bacteria</taxon>
        <taxon>Pseudomonadati</taxon>
        <taxon>Planctomycetota</taxon>
        <taxon>Planctomycetia</taxon>
        <taxon>Gemmatales</taxon>
        <taxon>Gemmataceae</taxon>
        <taxon>Frigoriglobus</taxon>
    </lineage>
</organism>
<feature type="domain" description="Methyltransferase type 11" evidence="1">
    <location>
        <begin position="43"/>
        <end position="130"/>
    </location>
</feature>
<reference evidence="3" key="1">
    <citation type="submission" date="2020-05" db="EMBL/GenBank/DDBJ databases">
        <title>Frigoriglobus tundricola gen. nov., sp. nov., a psychrotolerant cellulolytic planctomycete of the family Gemmataceae with two divergent copies of 16S rRNA gene.</title>
        <authorList>
            <person name="Kulichevskaya I.S."/>
            <person name="Ivanova A.A."/>
            <person name="Naumoff D.G."/>
            <person name="Beletsky A.V."/>
            <person name="Rijpstra W.I.C."/>
            <person name="Sinninghe Damste J.S."/>
            <person name="Mardanov A.V."/>
            <person name="Ravin N.V."/>
            <person name="Dedysh S.N."/>
        </authorList>
    </citation>
    <scope>NUCLEOTIDE SEQUENCE [LARGE SCALE GENOMIC DNA]</scope>
    <source>
        <strain evidence="3">PL17</strain>
    </source>
</reference>
<dbReference type="InterPro" id="IPR029063">
    <property type="entry name" value="SAM-dependent_MTases_sf"/>
</dbReference>
<dbReference type="InterPro" id="IPR013216">
    <property type="entry name" value="Methyltransf_11"/>
</dbReference>
<proteinExistence type="predicted"/>
<dbReference type="KEGG" id="ftj:FTUN_7624"/>
<keyword evidence="3" id="KW-1185">Reference proteome</keyword>
<evidence type="ECO:0000313" key="2">
    <source>
        <dbReference type="EMBL" id="QJX00002.1"/>
    </source>
</evidence>
<dbReference type="AlphaFoldDB" id="A0A6M5Z3K3"/>
<dbReference type="CDD" id="cd02440">
    <property type="entry name" value="AdoMet_MTases"/>
    <property type="match status" value="1"/>
</dbReference>
<protein>
    <recommendedName>
        <fullName evidence="1">Methyltransferase type 11 domain-containing protein</fullName>
    </recommendedName>
</protein>
<dbReference type="PANTHER" id="PTHR45180">
    <property type="entry name" value="OS01G0307686 PROTEIN"/>
    <property type="match status" value="1"/>
</dbReference>
<dbReference type="EMBL" id="CP053452">
    <property type="protein sequence ID" value="QJX00002.1"/>
    <property type="molecule type" value="Genomic_DNA"/>
</dbReference>
<dbReference type="Gene3D" id="3.40.50.150">
    <property type="entry name" value="Vaccinia Virus protein VP39"/>
    <property type="match status" value="1"/>
</dbReference>
<dbReference type="Pfam" id="PF08241">
    <property type="entry name" value="Methyltransf_11"/>
    <property type="match status" value="1"/>
</dbReference>
<accession>A0A6M5Z3K3</accession>
<dbReference type="Proteomes" id="UP000503447">
    <property type="component" value="Chromosome"/>
</dbReference>
<evidence type="ECO:0000259" key="1">
    <source>
        <dbReference type="Pfam" id="PF08241"/>
    </source>
</evidence>
<dbReference type="GO" id="GO:0008757">
    <property type="term" value="F:S-adenosylmethionine-dependent methyltransferase activity"/>
    <property type="evidence" value="ECO:0007669"/>
    <property type="project" value="InterPro"/>
</dbReference>
<dbReference type="SUPFAM" id="SSF53335">
    <property type="entry name" value="S-adenosyl-L-methionine-dependent methyltransferases"/>
    <property type="match status" value="1"/>
</dbReference>
<dbReference type="RefSeq" id="WP_171474857.1">
    <property type="nucleotide sequence ID" value="NZ_CP053452.2"/>
</dbReference>
<dbReference type="PANTHER" id="PTHR45180:SF1">
    <property type="entry name" value="OS01G0307686 PROTEIN"/>
    <property type="match status" value="1"/>
</dbReference>
<sequence length="249" mass="27339">MSAAFKDHFSGHAADYRAFRPTYPPELFAFLASVAPGHDLAWDCGTGSGQAAVPLADYFTRVCATDASAEQIANAGPHPKVEYVVATADRCPLPDHCADLVLVAQALHWFDHDCFYAEVRRVCRPGGIIAASCYNTPSVNDAVDPVLRRWEDFIGPYWTPERAWVDAGYTTIPFPFPSVPAPRFEVSLETTLEQFLGYLGTWSATKQYRKKHGTDPLEPFAGDFAAAWGPASTPRTLRWELAVRAGQVG</sequence>
<gene>
    <name evidence="2" type="ORF">FTUN_7624</name>
</gene>
<evidence type="ECO:0000313" key="3">
    <source>
        <dbReference type="Proteomes" id="UP000503447"/>
    </source>
</evidence>